<comment type="caution">
    <text evidence="2">The sequence shown here is derived from an EMBL/GenBank/DDBJ whole genome shotgun (WGS) entry which is preliminary data.</text>
</comment>
<protein>
    <submittedName>
        <fullName evidence="2">Uncharacterized protein</fullName>
    </submittedName>
</protein>
<evidence type="ECO:0000256" key="1">
    <source>
        <dbReference type="SAM" id="MobiDB-lite"/>
    </source>
</evidence>
<accession>A0ABD2CCJ7</accession>
<feature type="region of interest" description="Disordered" evidence="1">
    <location>
        <begin position="40"/>
        <end position="94"/>
    </location>
</feature>
<evidence type="ECO:0000313" key="3">
    <source>
        <dbReference type="Proteomes" id="UP001607303"/>
    </source>
</evidence>
<feature type="compositionally biased region" description="Basic and acidic residues" evidence="1">
    <location>
        <begin position="85"/>
        <end position="94"/>
    </location>
</feature>
<reference evidence="2 3" key="1">
    <citation type="journal article" date="2024" name="Ann. Entomol. Soc. Am.">
        <title>Genomic analyses of the southern and eastern yellowjacket wasps (Hymenoptera: Vespidae) reveal evolutionary signatures of social life.</title>
        <authorList>
            <person name="Catto M.A."/>
            <person name="Caine P.B."/>
            <person name="Orr S.E."/>
            <person name="Hunt B.G."/>
            <person name="Goodisman M.A.D."/>
        </authorList>
    </citation>
    <scope>NUCLEOTIDE SEQUENCE [LARGE SCALE GENOMIC DNA]</scope>
    <source>
        <strain evidence="2">232</strain>
        <tissue evidence="2">Head and thorax</tissue>
    </source>
</reference>
<gene>
    <name evidence="2" type="ORF">V1477_008261</name>
</gene>
<evidence type="ECO:0000313" key="2">
    <source>
        <dbReference type="EMBL" id="KAL2742772.1"/>
    </source>
</evidence>
<name>A0ABD2CCJ7_VESMC</name>
<feature type="compositionally biased region" description="Low complexity" evidence="1">
    <location>
        <begin position="75"/>
        <end position="84"/>
    </location>
</feature>
<keyword evidence="3" id="KW-1185">Reference proteome</keyword>
<organism evidence="2 3">
    <name type="scientific">Vespula maculifrons</name>
    <name type="common">Eastern yellow jacket</name>
    <name type="synonym">Wasp</name>
    <dbReference type="NCBI Taxonomy" id="7453"/>
    <lineage>
        <taxon>Eukaryota</taxon>
        <taxon>Metazoa</taxon>
        <taxon>Ecdysozoa</taxon>
        <taxon>Arthropoda</taxon>
        <taxon>Hexapoda</taxon>
        <taxon>Insecta</taxon>
        <taxon>Pterygota</taxon>
        <taxon>Neoptera</taxon>
        <taxon>Endopterygota</taxon>
        <taxon>Hymenoptera</taxon>
        <taxon>Apocrita</taxon>
        <taxon>Aculeata</taxon>
        <taxon>Vespoidea</taxon>
        <taxon>Vespidae</taxon>
        <taxon>Vespinae</taxon>
        <taxon>Vespula</taxon>
    </lineage>
</organism>
<feature type="compositionally biased region" description="Acidic residues" evidence="1">
    <location>
        <begin position="43"/>
        <end position="64"/>
    </location>
</feature>
<dbReference type="EMBL" id="JAYRBN010000056">
    <property type="protein sequence ID" value="KAL2742772.1"/>
    <property type="molecule type" value="Genomic_DNA"/>
</dbReference>
<dbReference type="Proteomes" id="UP001607303">
    <property type="component" value="Unassembled WGS sequence"/>
</dbReference>
<sequence>MRRKRWERKRKGEEGPDASVEFVRFDIHLEIQFNFPEVVEKKEEEEEEVEEEEEYGEEKEELEVVEVGRVAAFKTTSRSGTPSRSRGDKTNPGT</sequence>
<proteinExistence type="predicted"/>
<dbReference type="AlphaFoldDB" id="A0ABD2CCJ7"/>